<dbReference type="Pfam" id="PF01381">
    <property type="entry name" value="HTH_3"/>
    <property type="match status" value="1"/>
</dbReference>
<proteinExistence type="predicted"/>
<dbReference type="SMART" id="SM00530">
    <property type="entry name" value="HTH_XRE"/>
    <property type="match status" value="1"/>
</dbReference>
<evidence type="ECO:0000259" key="1">
    <source>
        <dbReference type="PROSITE" id="PS50943"/>
    </source>
</evidence>
<dbReference type="PROSITE" id="PS50943">
    <property type="entry name" value="HTH_CROC1"/>
    <property type="match status" value="1"/>
</dbReference>
<dbReference type="Proteomes" id="UP001065593">
    <property type="component" value="Unassembled WGS sequence"/>
</dbReference>
<evidence type="ECO:0000313" key="3">
    <source>
        <dbReference type="Proteomes" id="UP001065593"/>
    </source>
</evidence>
<dbReference type="InterPro" id="IPR053163">
    <property type="entry name" value="HTH-type_regulator_Rgg"/>
</dbReference>
<name>A0ABQ5NIW6_9BACI</name>
<dbReference type="PANTHER" id="PTHR37038">
    <property type="entry name" value="TRANSCRIPTIONAL REGULATOR-RELATED"/>
    <property type="match status" value="1"/>
</dbReference>
<accession>A0ABQ5NIW6</accession>
<evidence type="ECO:0000313" key="2">
    <source>
        <dbReference type="EMBL" id="GLC87964.1"/>
    </source>
</evidence>
<organism evidence="2 3">
    <name type="scientific">Lysinibacillus piscis</name>
    <dbReference type="NCBI Taxonomy" id="2518931"/>
    <lineage>
        <taxon>Bacteria</taxon>
        <taxon>Bacillati</taxon>
        <taxon>Bacillota</taxon>
        <taxon>Bacilli</taxon>
        <taxon>Bacillales</taxon>
        <taxon>Bacillaceae</taxon>
        <taxon>Lysinibacillus</taxon>
    </lineage>
</organism>
<dbReference type="Gene3D" id="1.25.40.10">
    <property type="entry name" value="Tetratricopeptide repeat domain"/>
    <property type="match status" value="1"/>
</dbReference>
<keyword evidence="3" id="KW-1185">Reference proteome</keyword>
<reference evidence="2" key="1">
    <citation type="submission" date="2022-08" db="EMBL/GenBank/DDBJ databases">
        <title>Draft genome sequence of Lysinibacillus sp. strain KH24.</title>
        <authorList>
            <person name="Kanbe H."/>
            <person name="Itoh H."/>
        </authorList>
    </citation>
    <scope>NUCLEOTIDE SEQUENCE</scope>
    <source>
        <strain evidence="2">KH24</strain>
    </source>
</reference>
<dbReference type="CDD" id="cd00093">
    <property type="entry name" value="HTH_XRE"/>
    <property type="match status" value="1"/>
</dbReference>
<dbReference type="InterPro" id="IPR001387">
    <property type="entry name" value="Cro/C1-type_HTH"/>
</dbReference>
<dbReference type="InterPro" id="IPR010982">
    <property type="entry name" value="Lambda_DNA-bd_dom_sf"/>
</dbReference>
<dbReference type="EMBL" id="BRZA01000001">
    <property type="protein sequence ID" value="GLC87964.1"/>
    <property type="molecule type" value="Genomic_DNA"/>
</dbReference>
<gene>
    <name evidence="2" type="ORF">LYSBPC_10910</name>
</gene>
<comment type="caution">
    <text evidence="2">The sequence shown here is derived from an EMBL/GenBank/DDBJ whole genome shotgun (WGS) entry which is preliminary data.</text>
</comment>
<dbReference type="InterPro" id="IPR011990">
    <property type="entry name" value="TPR-like_helical_dom_sf"/>
</dbReference>
<protein>
    <recommendedName>
        <fullName evidence="1">HTH cro/C1-type domain-containing protein</fullName>
    </recommendedName>
</protein>
<feature type="domain" description="HTH cro/C1-type" evidence="1">
    <location>
        <begin position="7"/>
        <end position="60"/>
    </location>
</feature>
<dbReference type="PANTHER" id="PTHR37038:SF13">
    <property type="entry name" value="HTH CRO_C1-TYPE DOMAIN-CONTAINING PROTEIN"/>
    <property type="match status" value="1"/>
</dbReference>
<dbReference type="SUPFAM" id="SSF47413">
    <property type="entry name" value="lambda repressor-like DNA-binding domains"/>
    <property type="match status" value="1"/>
</dbReference>
<sequence>MTIGATLQKIRKNLHFTQQELSQGIMSQGAYSKIEQSQLQINAEQLLALLSKMNIHLNEFSFVMNHYQADDKQKILRNFIAFEIGDISLLQAHLHQIEHYLSTEADPFVESLRQIYQAFLVLLQEQNIQKAREIIWPIWENMQRLDHWYIHHLEVLNAILFLFPLDVAQEITNTALKRLANYDHYEQDFTYLKIYFRMDLSVLYIEHQQFEECLHLLESLETEYIQKMRYQSLALLFERKAICYYFLQKPYEAELAKMKQLLTIYQDERTSDLLLMEFKLLTKNEAVDC</sequence>
<dbReference type="RefSeq" id="WP_264987679.1">
    <property type="nucleotide sequence ID" value="NZ_BRZA01000001.1"/>
</dbReference>